<dbReference type="Proteomes" id="UP001168540">
    <property type="component" value="Unassembled WGS sequence"/>
</dbReference>
<evidence type="ECO:0000313" key="2">
    <source>
        <dbReference type="Proteomes" id="UP001168540"/>
    </source>
</evidence>
<gene>
    <name evidence="1" type="ORF">QU481_18225</name>
</gene>
<name>A0ABT7XSU2_9NEIS</name>
<dbReference type="EMBL" id="JAUEDK010000043">
    <property type="protein sequence ID" value="MDN0076793.1"/>
    <property type="molecule type" value="Genomic_DNA"/>
</dbReference>
<feature type="non-terminal residue" evidence="1">
    <location>
        <position position="1"/>
    </location>
</feature>
<proteinExistence type="predicted"/>
<protein>
    <submittedName>
        <fullName evidence="1">Uncharacterized protein</fullName>
    </submittedName>
</protein>
<reference evidence="1" key="1">
    <citation type="submission" date="2023-06" db="EMBL/GenBank/DDBJ databases">
        <authorList>
            <person name="Zhang S."/>
        </authorList>
    </citation>
    <scope>NUCLEOTIDE SEQUENCE</scope>
    <source>
        <strain evidence="1">SG2303</strain>
    </source>
</reference>
<sequence length="63" mass="6814">AQTVSLRGHLHDAGTFFWAKLMVVGGHGNTLSGCCTWGWKPPIQKFSDGVRVSNLELRTATDG</sequence>
<comment type="caution">
    <text evidence="1">The sequence shown here is derived from an EMBL/GenBank/DDBJ whole genome shotgun (WGS) entry which is preliminary data.</text>
</comment>
<keyword evidence="2" id="KW-1185">Reference proteome</keyword>
<organism evidence="1 2">
    <name type="scientific">Crenobacter oryzisoli</name>
    <dbReference type="NCBI Taxonomy" id="3056844"/>
    <lineage>
        <taxon>Bacteria</taxon>
        <taxon>Pseudomonadati</taxon>
        <taxon>Pseudomonadota</taxon>
        <taxon>Betaproteobacteria</taxon>
        <taxon>Neisseriales</taxon>
        <taxon>Neisseriaceae</taxon>
        <taxon>Crenobacter</taxon>
    </lineage>
</organism>
<evidence type="ECO:0000313" key="1">
    <source>
        <dbReference type="EMBL" id="MDN0076793.1"/>
    </source>
</evidence>
<dbReference type="RefSeq" id="WP_289831442.1">
    <property type="nucleotide sequence ID" value="NZ_JAUEDK010000043.1"/>
</dbReference>
<accession>A0ABT7XSU2</accession>